<keyword evidence="3" id="KW-1185">Reference proteome</keyword>
<feature type="region of interest" description="Disordered" evidence="1">
    <location>
        <begin position="353"/>
        <end position="379"/>
    </location>
</feature>
<dbReference type="PANTHER" id="PTHR41148">
    <property type="entry name" value="LP09875P"/>
    <property type="match status" value="1"/>
</dbReference>
<evidence type="ECO:0000313" key="3">
    <source>
        <dbReference type="Proteomes" id="UP000593567"/>
    </source>
</evidence>
<feature type="region of interest" description="Disordered" evidence="1">
    <location>
        <begin position="281"/>
        <end position="327"/>
    </location>
</feature>
<reference evidence="2" key="1">
    <citation type="submission" date="2020-06" db="EMBL/GenBank/DDBJ databases">
        <title>Draft genome of Bugula neritina, a colonial animal packing powerful symbionts and potential medicines.</title>
        <authorList>
            <person name="Rayko M."/>
        </authorList>
    </citation>
    <scope>NUCLEOTIDE SEQUENCE [LARGE SCALE GENOMIC DNA]</scope>
    <source>
        <strain evidence="2">Kwan_BN1</strain>
    </source>
</reference>
<organism evidence="2 3">
    <name type="scientific">Bugula neritina</name>
    <name type="common">Brown bryozoan</name>
    <name type="synonym">Sertularia neritina</name>
    <dbReference type="NCBI Taxonomy" id="10212"/>
    <lineage>
        <taxon>Eukaryota</taxon>
        <taxon>Metazoa</taxon>
        <taxon>Spiralia</taxon>
        <taxon>Lophotrochozoa</taxon>
        <taxon>Bryozoa</taxon>
        <taxon>Gymnolaemata</taxon>
        <taxon>Cheilostomatida</taxon>
        <taxon>Flustrina</taxon>
        <taxon>Buguloidea</taxon>
        <taxon>Bugulidae</taxon>
        <taxon>Bugula</taxon>
    </lineage>
</organism>
<dbReference type="OrthoDB" id="9994380at2759"/>
<dbReference type="PANTHER" id="PTHR41148:SF1">
    <property type="entry name" value="LP09875P"/>
    <property type="match status" value="1"/>
</dbReference>
<feature type="region of interest" description="Disordered" evidence="1">
    <location>
        <begin position="164"/>
        <end position="190"/>
    </location>
</feature>
<protein>
    <recommendedName>
        <fullName evidence="4">PID domain-containing protein</fullName>
    </recommendedName>
</protein>
<dbReference type="AlphaFoldDB" id="A0A7J7JUA5"/>
<proteinExistence type="predicted"/>
<feature type="compositionally biased region" description="Polar residues" evidence="1">
    <location>
        <begin position="282"/>
        <end position="298"/>
    </location>
</feature>
<dbReference type="Proteomes" id="UP000593567">
    <property type="component" value="Unassembled WGS sequence"/>
</dbReference>
<evidence type="ECO:0008006" key="4">
    <source>
        <dbReference type="Google" id="ProtNLM"/>
    </source>
</evidence>
<feature type="compositionally biased region" description="Polar residues" evidence="1">
    <location>
        <begin position="177"/>
        <end position="186"/>
    </location>
</feature>
<evidence type="ECO:0000256" key="1">
    <source>
        <dbReference type="SAM" id="MobiDB-lite"/>
    </source>
</evidence>
<dbReference type="CDD" id="cd00934">
    <property type="entry name" value="PTB"/>
    <property type="match status" value="1"/>
</dbReference>
<evidence type="ECO:0000313" key="2">
    <source>
        <dbReference type="EMBL" id="KAF6029523.1"/>
    </source>
</evidence>
<feature type="compositionally biased region" description="Low complexity" evidence="1">
    <location>
        <begin position="353"/>
        <end position="372"/>
    </location>
</feature>
<dbReference type="SUPFAM" id="SSF50729">
    <property type="entry name" value="PH domain-like"/>
    <property type="match status" value="1"/>
</dbReference>
<name>A0A7J7JUA5_BUGNE</name>
<dbReference type="EMBL" id="VXIV02001811">
    <property type="protein sequence ID" value="KAF6029523.1"/>
    <property type="molecule type" value="Genomic_DNA"/>
</dbReference>
<comment type="caution">
    <text evidence="2">The sequence shown here is derived from an EMBL/GenBank/DDBJ whole genome shotgun (WGS) entry which is preliminary data.</text>
</comment>
<accession>A0A7J7JUA5</accession>
<sequence length="379" mass="42406">MPKEGRFYVEYLGWKETRGIQGNEFIDPILRKLISKRESARRLHRMTIKVGKYEMQISQVKVDSHGKSQKVRYPAQLMEDVTFVSQCSRPYSDIVGCIFLGYNMQTQCAAHVHAYRFDSEETARVFTNLVSSIIFHPDYKERIVAIEQDLVKLGQIVKREPLSVNHDTMGSDAGSYGSHSPNSSDSGLARSFPTADEALKQRKDIVIIKRTPSQKDKQPNQQRLFTTIQDELSHKLTLQEQKDAPILLPPKDYDTILRKHGHLSIRAKVKQRSILGADSIFKSPTLSPADSANNNTKALKSAEPESNAVDQEADTGSTHSSIGDEPSVFGLYKGLNNNSVSEEMAMWSPEFSFGHQSNSSSSSGVESHSTSGLRRMKIA</sequence>
<gene>
    <name evidence="2" type="ORF">EB796_012210</name>
</gene>